<dbReference type="PANTHER" id="PTHR43642:SF1">
    <property type="entry name" value="HYBRID SIGNAL TRANSDUCTION HISTIDINE KINASE G"/>
    <property type="match status" value="1"/>
</dbReference>
<dbReference type="SMART" id="SM00267">
    <property type="entry name" value="GGDEF"/>
    <property type="match status" value="1"/>
</dbReference>
<dbReference type="NCBIfam" id="TIGR00254">
    <property type="entry name" value="GGDEF"/>
    <property type="match status" value="1"/>
</dbReference>
<dbReference type="InterPro" id="IPR041664">
    <property type="entry name" value="AAA_16"/>
</dbReference>
<dbReference type="InterPro" id="IPR003018">
    <property type="entry name" value="GAF"/>
</dbReference>
<keyword evidence="4" id="KW-0808">Transferase</keyword>
<dbReference type="Gene3D" id="3.30.70.270">
    <property type="match status" value="1"/>
</dbReference>
<dbReference type="InterPro" id="IPR000160">
    <property type="entry name" value="GGDEF_dom"/>
</dbReference>
<evidence type="ECO:0000313" key="5">
    <source>
        <dbReference type="Proteomes" id="UP001059950"/>
    </source>
</evidence>
<evidence type="ECO:0000313" key="4">
    <source>
        <dbReference type="EMBL" id="UTW02079.1"/>
    </source>
</evidence>
<dbReference type="Proteomes" id="UP001059950">
    <property type="component" value="Chromosome"/>
</dbReference>
<dbReference type="PROSITE" id="PS50887">
    <property type="entry name" value="GGDEF"/>
    <property type="match status" value="1"/>
</dbReference>
<dbReference type="SMART" id="SM00065">
    <property type="entry name" value="GAF"/>
    <property type="match status" value="1"/>
</dbReference>
<dbReference type="SUPFAM" id="SSF52540">
    <property type="entry name" value="P-loop containing nucleoside triphosphate hydrolases"/>
    <property type="match status" value="1"/>
</dbReference>
<dbReference type="GO" id="GO:0052621">
    <property type="term" value="F:diguanylate cyclase activity"/>
    <property type="evidence" value="ECO:0007669"/>
    <property type="project" value="UniProtKB-EC"/>
</dbReference>
<organism evidence="4 5">
    <name type="scientific">Amphritea atlantica</name>
    <dbReference type="NCBI Taxonomy" id="355243"/>
    <lineage>
        <taxon>Bacteria</taxon>
        <taxon>Pseudomonadati</taxon>
        <taxon>Pseudomonadota</taxon>
        <taxon>Gammaproteobacteria</taxon>
        <taxon>Oceanospirillales</taxon>
        <taxon>Oceanospirillaceae</taxon>
        <taxon>Amphritea</taxon>
    </lineage>
</organism>
<keyword evidence="4" id="KW-0548">Nucleotidyltransferase</keyword>
<dbReference type="PANTHER" id="PTHR43642">
    <property type="entry name" value="HYBRID SIGNAL TRANSDUCTION HISTIDINE KINASE G"/>
    <property type="match status" value="1"/>
</dbReference>
<dbReference type="Gene3D" id="3.30.450.40">
    <property type="match status" value="1"/>
</dbReference>
<dbReference type="SUPFAM" id="SSF55781">
    <property type="entry name" value="GAF domain-like"/>
    <property type="match status" value="1"/>
</dbReference>
<dbReference type="Pfam" id="PF00069">
    <property type="entry name" value="Pkinase"/>
    <property type="match status" value="1"/>
</dbReference>
<name>A0ABY5GQM8_9GAMM</name>
<dbReference type="InterPro" id="IPR053159">
    <property type="entry name" value="Hybrid_Histidine_Kinase"/>
</dbReference>
<sequence>MKEPLPQLPDYKPESLIYRADGRAVYRGRNTETGAVVAIETLDVEFPDRQQVAEIRREGEIAQRLIDVDGVRKVHAVIPHGSGNLALVCELFESSLKALLALSGGRGLPLVEFLEIALSLAHTLGEIHSRDIVHKALTPGNVLFNPVNGATGLAGFGIASELDQERQALQMSRQLEGPLPYISPEQTGRMNRDLDYRSDYYSLGVLLFELLTGQQPFQADNVLEWVHSHISRIPPAPHEIDPEIPEAVSAIVLKLLAKCPEARYQSAGGLIHDLTYCADRLAAGQMIDLFELGKKEVVQKFLVPQKLYGRESELGQLFELFDAVVAGGNAFCLVKGYSGVGKSSLVNEIDQPLVRERGFFVQGKFEQFQRGEAYTALAATYRSLVQQILAEPEAQLAGWRERLLEALATNAALVVNLVPELALIIGPQPAVAELPPAEARNRLQMVLIAFLRVFASDGHPVVLFLDDLQWSDVPTLEFLRRLVTSRELSHLLLIGAYRNHEVGAGHPLRLLLDDLTGRENIHQLHLDQLDRASVRHMVSDALCSNVEETWPLSDMLYDKAQGNPFFTNELLRQLHKEGAIVADPVSGRWCWDLDTARWSGVSSDVVEFMVDNLRRFTPETQRVLQLAACIGGTFDLHTLAAIYEAPIEAAAAALLPALKQHTVQPLNSDYRLVGEVSAVVPGELLAVNPVYRFQHDRVQQAAYALIDRSLLPEVHLSVGRLMLRHVDNQVPDERLIDIVGHLNEGRRLINSADEQRFLAELNLRAGIRAKHASAYEAALKYLQISAELLPAAPWNNAPLLMQALAEETQQCAYLTGRVDEADEWIEVMLENAQSDLERSNILAIRTRQYATLGRMEDSIRSAIQGLTILGVEFIQNPGLNDIVEERKRVEDNLGGRVIAELVDAQPVDDPATLMAMRLLMETFAAAFLSGSGNLFPYLVMKAVNLSLRHGNCPETAFAYAAYGMLLCGEYDEPEEGFEYATAGLAINESLDDLTLRARVIYVYAMFVYHWSKPWSGLTSLFRKGIEAGYQSGDLLYLAYSAQDCVIWDPSMDLETAYRLHADNLEIVRECAYQDSLDSGTLFLQLQRNLLGLTDAPCSLSDDQFDETQCLEGMRQRQFMTGIANYHIYSVEVCSLYGEYERALEHVRAQDELIKSAMSLPQLVRFYITVFLTLSSLYPDMGAEQQSETRARLERDLARMKRWADSCEANFRHLQNLMEAELQRLDGDHETALERYDIAIDAARDSGFLRDEAIACERAARHLLAIGRRRSAEGYLRAAHRIYDRWGAHRKVTLLEQEFSILRELSPITGASYNRGETGDLDLASVMKASREISEEMILDRLLKKTMSILLENAGGQWGCLIVKREEGLVVEAGTFSDGGLSTESIPGRSLVPDSLGAKIFLPVTLISEVLHSGEAVVLRDAASEGSFMQDPYVLEIRPVSVLCVPILRERFEGVLYIENNLASGVFTSGRVEVIRLLTAQASVAIENARLYEQIQDYSRTLEEKVIERTACLEQLNLELQGLADCDGLTGVANRRKGDAYLVEAWRRMRREKRPLSVIMIDVDHFKAFNDGYGHQAGDDCLVAVAATVRDTLFRPADLVARYGGEEFMLILPDTDVEGVAKVGESVRQAVQDMAINHEHSSAGSVVTVSVGVATVVPETIGGAEHLLREADIALYRAKRMGRNQVHAAPEFMAMN</sequence>
<evidence type="ECO:0000259" key="2">
    <source>
        <dbReference type="PROSITE" id="PS50011"/>
    </source>
</evidence>
<dbReference type="SUPFAM" id="SSF55073">
    <property type="entry name" value="Nucleotide cyclase"/>
    <property type="match status" value="1"/>
</dbReference>
<dbReference type="PROSITE" id="PS50011">
    <property type="entry name" value="PROTEIN_KINASE_DOM"/>
    <property type="match status" value="1"/>
</dbReference>
<gene>
    <name evidence="4" type="ORF">KDX31_11990</name>
</gene>
<dbReference type="InterPro" id="IPR029787">
    <property type="entry name" value="Nucleotide_cyclase"/>
</dbReference>
<dbReference type="InterPro" id="IPR000719">
    <property type="entry name" value="Prot_kinase_dom"/>
</dbReference>
<dbReference type="EC" id="2.7.7.65" evidence="4"/>
<feature type="domain" description="GGDEF" evidence="3">
    <location>
        <begin position="1553"/>
        <end position="1690"/>
    </location>
</feature>
<dbReference type="CDD" id="cd14014">
    <property type="entry name" value="STKc_PknB_like"/>
    <property type="match status" value="1"/>
</dbReference>
<dbReference type="Pfam" id="PF00990">
    <property type="entry name" value="GGDEF"/>
    <property type="match status" value="1"/>
</dbReference>
<dbReference type="Gene3D" id="1.10.510.10">
    <property type="entry name" value="Transferase(Phosphotransferase) domain 1"/>
    <property type="match status" value="1"/>
</dbReference>
<protein>
    <submittedName>
        <fullName evidence="4">Diguanylate cyclase</fullName>
        <ecNumber evidence="4">2.7.7.65</ecNumber>
    </submittedName>
</protein>
<proteinExistence type="predicted"/>
<evidence type="ECO:0000256" key="1">
    <source>
        <dbReference type="ARBA" id="ARBA00004167"/>
    </source>
</evidence>
<dbReference type="Pfam" id="PF01590">
    <property type="entry name" value="GAF"/>
    <property type="match status" value="1"/>
</dbReference>
<dbReference type="EMBL" id="CP073344">
    <property type="protein sequence ID" value="UTW02079.1"/>
    <property type="molecule type" value="Genomic_DNA"/>
</dbReference>
<dbReference type="SUPFAM" id="SSF56112">
    <property type="entry name" value="Protein kinase-like (PK-like)"/>
    <property type="match status" value="1"/>
</dbReference>
<dbReference type="Pfam" id="PF13191">
    <property type="entry name" value="AAA_16"/>
    <property type="match status" value="1"/>
</dbReference>
<dbReference type="CDD" id="cd01949">
    <property type="entry name" value="GGDEF"/>
    <property type="match status" value="1"/>
</dbReference>
<dbReference type="InterPro" id="IPR027417">
    <property type="entry name" value="P-loop_NTPase"/>
</dbReference>
<keyword evidence="5" id="KW-1185">Reference proteome</keyword>
<dbReference type="InterPro" id="IPR011009">
    <property type="entry name" value="Kinase-like_dom_sf"/>
</dbReference>
<dbReference type="InterPro" id="IPR043128">
    <property type="entry name" value="Rev_trsase/Diguanyl_cyclase"/>
</dbReference>
<dbReference type="InterPro" id="IPR029016">
    <property type="entry name" value="GAF-like_dom_sf"/>
</dbReference>
<comment type="subcellular location">
    <subcellularLocation>
        <location evidence="1">Membrane</location>
        <topology evidence="1">Single-pass membrane protein</topology>
    </subcellularLocation>
</comment>
<reference evidence="4" key="1">
    <citation type="submission" date="2021-04" db="EMBL/GenBank/DDBJ databases">
        <title>Oceanospirillales bacteria with DddD are important DMSP degraders in coastal seawater.</title>
        <authorList>
            <person name="Liu J."/>
        </authorList>
    </citation>
    <scope>NUCLEOTIDE SEQUENCE</scope>
    <source>
        <strain evidence="4">GY6</strain>
    </source>
</reference>
<feature type="domain" description="Protein kinase" evidence="2">
    <location>
        <begin position="11"/>
        <end position="275"/>
    </location>
</feature>
<dbReference type="Gene3D" id="3.40.50.300">
    <property type="entry name" value="P-loop containing nucleotide triphosphate hydrolases"/>
    <property type="match status" value="1"/>
</dbReference>
<evidence type="ECO:0000259" key="3">
    <source>
        <dbReference type="PROSITE" id="PS50887"/>
    </source>
</evidence>
<accession>A0ABY5GQM8</accession>